<dbReference type="EMBL" id="BSSD01000004">
    <property type="protein sequence ID" value="GLW92204.1"/>
    <property type="molecule type" value="Genomic_DNA"/>
</dbReference>
<protein>
    <submittedName>
        <fullName evidence="1">Uncharacterized protein</fullName>
    </submittedName>
</protein>
<comment type="caution">
    <text evidence="1">The sequence shown here is derived from an EMBL/GenBank/DDBJ whole genome shotgun (WGS) entry which is preliminary data.</text>
</comment>
<organism evidence="1 2">
    <name type="scientific">Actinokineospora globicatena</name>
    <dbReference type="NCBI Taxonomy" id="103729"/>
    <lineage>
        <taxon>Bacteria</taxon>
        <taxon>Bacillati</taxon>
        <taxon>Actinomycetota</taxon>
        <taxon>Actinomycetes</taxon>
        <taxon>Pseudonocardiales</taxon>
        <taxon>Pseudonocardiaceae</taxon>
        <taxon>Actinokineospora</taxon>
    </lineage>
</organism>
<evidence type="ECO:0000313" key="1">
    <source>
        <dbReference type="EMBL" id="GLW92204.1"/>
    </source>
</evidence>
<dbReference type="Proteomes" id="UP001165042">
    <property type="component" value="Unassembled WGS sequence"/>
</dbReference>
<dbReference type="AlphaFoldDB" id="A0A9W6QPB3"/>
<accession>A0A9W6QPB3</accession>
<name>A0A9W6QPB3_9PSEU</name>
<proteinExistence type="predicted"/>
<keyword evidence="2" id="KW-1185">Reference proteome</keyword>
<gene>
    <name evidence="1" type="ORF">Aglo03_30200</name>
</gene>
<sequence length="287" mass="31630">MPVVVTKRCLDACVGVFGFGGREEAREWLEGVIAAEGVVTDRLPEEVVGRRSPSGYFLVAGRKFVLPLAEDRDGAGQWIATNCLGFPRKSTVDLTGLRGVDLLAEVTVLPHAVERFQQRGGGHRDPDRAHKELYAALAPTVRAVRKPPGWCRTRAADLYLVAGEHDEFCLPCRAGSGKRPYDVITCIHRAGYLFGKPLGAKVCEVAVEPDSKAARLVHRGLRKGGRLSWHRPAWVKVAKPAKWWLVFNNRTAAVVRWEPGSARPLVLTHVVDGRSLLVRLVDRVLGR</sequence>
<reference evidence="1" key="1">
    <citation type="submission" date="2023-02" db="EMBL/GenBank/DDBJ databases">
        <title>Actinokineospora globicatena NBRC 15670.</title>
        <authorList>
            <person name="Ichikawa N."/>
            <person name="Sato H."/>
            <person name="Tonouchi N."/>
        </authorList>
    </citation>
    <scope>NUCLEOTIDE SEQUENCE</scope>
    <source>
        <strain evidence="1">NBRC 15670</strain>
    </source>
</reference>
<evidence type="ECO:0000313" key="2">
    <source>
        <dbReference type="Proteomes" id="UP001165042"/>
    </source>
</evidence>